<comment type="caution">
    <text evidence="1">The sequence shown here is derived from an EMBL/GenBank/DDBJ whole genome shotgun (WGS) entry which is preliminary data.</text>
</comment>
<proteinExistence type="predicted"/>
<reference evidence="1" key="2">
    <citation type="submission" date="2020-08" db="EMBL/GenBank/DDBJ databases">
        <title>Plant Genome Project.</title>
        <authorList>
            <person name="Zhang R.-G."/>
        </authorList>
    </citation>
    <scope>NUCLEOTIDE SEQUENCE</scope>
    <source>
        <strain evidence="1">Huo1</strain>
        <tissue evidence="1">Leaf</tissue>
    </source>
</reference>
<evidence type="ECO:0000313" key="2">
    <source>
        <dbReference type="Proteomes" id="UP000298416"/>
    </source>
</evidence>
<keyword evidence="2" id="KW-1185">Reference proteome</keyword>
<dbReference type="AlphaFoldDB" id="A0A8X8XLU7"/>
<sequence>MGCSVRILDMDLSNLRSTLILKEVVAYTKPHISNFIVVGNICSKESGTTTFSISSAVLSLLVPKPYSEQDLMLTMSAQKVRAGNDEDVLIAKPSHLWYVDFPSYLDQHVNSTGKDNMELSITSVLTVDLMEKQVEHSALNIMPGWLVYLSLYFVEYLYTTNNLAKAREPLVVPTEDLLPAIEKILDEVDDHAQAKLFEQAFSSSQSSA</sequence>
<dbReference type="EMBL" id="PNBA02000009">
    <property type="protein sequence ID" value="KAG6414273.1"/>
    <property type="molecule type" value="Genomic_DNA"/>
</dbReference>
<evidence type="ECO:0000313" key="1">
    <source>
        <dbReference type="EMBL" id="KAG6414273.1"/>
    </source>
</evidence>
<protein>
    <submittedName>
        <fullName evidence="1">Uncharacterized protein</fullName>
    </submittedName>
</protein>
<dbReference type="Proteomes" id="UP000298416">
    <property type="component" value="Unassembled WGS sequence"/>
</dbReference>
<accession>A0A8X8XLU7</accession>
<reference evidence="1" key="1">
    <citation type="submission" date="2018-01" db="EMBL/GenBank/DDBJ databases">
        <authorList>
            <person name="Mao J.F."/>
        </authorList>
    </citation>
    <scope>NUCLEOTIDE SEQUENCE</scope>
    <source>
        <strain evidence="1">Huo1</strain>
        <tissue evidence="1">Leaf</tissue>
    </source>
</reference>
<organism evidence="1">
    <name type="scientific">Salvia splendens</name>
    <name type="common">Scarlet sage</name>
    <dbReference type="NCBI Taxonomy" id="180675"/>
    <lineage>
        <taxon>Eukaryota</taxon>
        <taxon>Viridiplantae</taxon>
        <taxon>Streptophyta</taxon>
        <taxon>Embryophyta</taxon>
        <taxon>Tracheophyta</taxon>
        <taxon>Spermatophyta</taxon>
        <taxon>Magnoliopsida</taxon>
        <taxon>eudicotyledons</taxon>
        <taxon>Gunneridae</taxon>
        <taxon>Pentapetalae</taxon>
        <taxon>asterids</taxon>
        <taxon>lamiids</taxon>
        <taxon>Lamiales</taxon>
        <taxon>Lamiaceae</taxon>
        <taxon>Nepetoideae</taxon>
        <taxon>Mentheae</taxon>
        <taxon>Salviinae</taxon>
        <taxon>Salvia</taxon>
        <taxon>Salvia subgen. Calosphace</taxon>
        <taxon>core Calosphace</taxon>
    </lineage>
</organism>
<gene>
    <name evidence="1" type="ORF">SASPL_126991</name>
</gene>
<name>A0A8X8XLU7_SALSN</name>